<feature type="transmembrane region" description="Helical" evidence="9">
    <location>
        <begin position="54"/>
        <end position="77"/>
    </location>
</feature>
<keyword evidence="11" id="KW-1185">Reference proteome</keyword>
<dbReference type="PANTHER" id="PTHR33910:SF1">
    <property type="entry name" value="PROTEIN TRANSLOCASE SUBUNIT SECE"/>
    <property type="match status" value="1"/>
</dbReference>
<dbReference type="InterPro" id="IPR038379">
    <property type="entry name" value="SecE_sf"/>
</dbReference>
<dbReference type="HAMAP" id="MF_00422">
    <property type="entry name" value="SecE"/>
    <property type="match status" value="1"/>
</dbReference>
<evidence type="ECO:0000256" key="8">
    <source>
        <dbReference type="ARBA" id="ARBA00023136"/>
    </source>
</evidence>
<dbReference type="NCBIfam" id="TIGR00964">
    <property type="entry name" value="secE_bact"/>
    <property type="match status" value="1"/>
</dbReference>
<dbReference type="GO" id="GO:0043952">
    <property type="term" value="P:protein transport by the Sec complex"/>
    <property type="evidence" value="ECO:0007669"/>
    <property type="project" value="UniProtKB-UniRule"/>
</dbReference>
<proteinExistence type="inferred from homology"/>
<keyword evidence="8 9" id="KW-0472">Membrane</keyword>
<evidence type="ECO:0000313" key="11">
    <source>
        <dbReference type="Proteomes" id="UP000004793"/>
    </source>
</evidence>
<evidence type="ECO:0000313" key="10">
    <source>
        <dbReference type="EMBL" id="BAL81224.1"/>
    </source>
</evidence>
<evidence type="ECO:0000256" key="2">
    <source>
        <dbReference type="ARBA" id="ARBA00022448"/>
    </source>
</evidence>
<comment type="subcellular location">
    <subcellularLocation>
        <location evidence="9">Cell inner membrane</location>
        <topology evidence="9">Single-pass membrane protein</topology>
    </subcellularLocation>
    <subcellularLocation>
        <location evidence="1">Membrane</location>
    </subcellularLocation>
</comment>
<evidence type="ECO:0000256" key="9">
    <source>
        <dbReference type="HAMAP-Rule" id="MF_00422"/>
    </source>
</evidence>
<keyword evidence="5 9" id="KW-0653">Protein transport</keyword>
<dbReference type="Proteomes" id="UP000004793">
    <property type="component" value="Chromosome"/>
</dbReference>
<evidence type="ECO:0000256" key="7">
    <source>
        <dbReference type="ARBA" id="ARBA00023010"/>
    </source>
</evidence>
<dbReference type="GO" id="GO:0006605">
    <property type="term" value="P:protein targeting"/>
    <property type="evidence" value="ECO:0007669"/>
    <property type="project" value="UniProtKB-UniRule"/>
</dbReference>
<dbReference type="GO" id="GO:0065002">
    <property type="term" value="P:intracellular protein transmembrane transport"/>
    <property type="evidence" value="ECO:0007669"/>
    <property type="project" value="UniProtKB-UniRule"/>
</dbReference>
<dbReference type="InterPro" id="IPR001901">
    <property type="entry name" value="Translocase_SecE/Sec61-g"/>
</dbReference>
<name>A0A7U6GF52_CALEA</name>
<evidence type="ECO:0000256" key="3">
    <source>
        <dbReference type="ARBA" id="ARBA00022475"/>
    </source>
</evidence>
<dbReference type="KEGG" id="cex:CSE_10980"/>
<comment type="function">
    <text evidence="9">Essential subunit of the Sec protein translocation channel SecYEG. Clamps together the 2 halves of SecY. May contact the channel plug during translocation.</text>
</comment>
<protein>
    <recommendedName>
        <fullName evidence="9">Protein translocase subunit SecE</fullName>
    </recommendedName>
</protein>
<gene>
    <name evidence="9 10" type="primary">secE</name>
    <name evidence="10" type="ordered locus">CSE_10980</name>
</gene>
<sequence>MKDKEQAVKNKTTSTQTVTLPKTSFKDFVRGVWVELRHKVKWPTRKELLQDSSVVVGFLVFWALYIGLWDFLFAQLLKLVLSK</sequence>
<dbReference type="AlphaFoldDB" id="A0A7U6GF52"/>
<dbReference type="EMBL" id="AP012051">
    <property type="protein sequence ID" value="BAL81224.1"/>
    <property type="molecule type" value="Genomic_DNA"/>
</dbReference>
<dbReference type="GO" id="GO:0009306">
    <property type="term" value="P:protein secretion"/>
    <property type="evidence" value="ECO:0007669"/>
    <property type="project" value="UniProtKB-UniRule"/>
</dbReference>
<keyword evidence="6 9" id="KW-1133">Transmembrane helix</keyword>
<keyword evidence="2 9" id="KW-0813">Transport</keyword>
<dbReference type="InterPro" id="IPR005807">
    <property type="entry name" value="SecE_bac"/>
</dbReference>
<keyword evidence="9" id="KW-0997">Cell inner membrane</keyword>
<dbReference type="Gene3D" id="1.20.5.1030">
    <property type="entry name" value="Preprotein translocase secy subunit"/>
    <property type="match status" value="1"/>
</dbReference>
<dbReference type="GO" id="GO:0005886">
    <property type="term" value="C:plasma membrane"/>
    <property type="evidence" value="ECO:0007669"/>
    <property type="project" value="UniProtKB-SubCell"/>
</dbReference>
<dbReference type="OrthoDB" id="9799012at2"/>
<reference evidence="10 11" key="1">
    <citation type="submission" date="2011-01" db="EMBL/GenBank/DDBJ databases">
        <title>Whole genome sequence of Caldisericum exile AZM16c01.</title>
        <authorList>
            <person name="Narita-Yamada S."/>
            <person name="Kawakoshi A."/>
            <person name="Nakamura S."/>
            <person name="Sasagawa M."/>
            <person name="Fukada J."/>
            <person name="Sekine M."/>
            <person name="Kato Y."/>
            <person name="Fukai R."/>
            <person name="Sasaki K."/>
            <person name="Hanamaki A."/>
            <person name="Narita H."/>
            <person name="Konno Y."/>
            <person name="Mori K."/>
            <person name="Yamazaki S."/>
            <person name="Suzuki K."/>
            <person name="Fujita N."/>
        </authorList>
    </citation>
    <scope>NUCLEOTIDE SEQUENCE [LARGE SCALE GENOMIC DNA]</scope>
    <source>
        <strain evidence="11">DSM 21853 / NBRC 104410 / AZM16c01</strain>
    </source>
</reference>
<evidence type="ECO:0000256" key="4">
    <source>
        <dbReference type="ARBA" id="ARBA00022692"/>
    </source>
</evidence>
<keyword evidence="3 9" id="KW-1003">Cell membrane</keyword>
<dbReference type="Pfam" id="PF00584">
    <property type="entry name" value="SecE"/>
    <property type="match status" value="1"/>
</dbReference>
<accession>A0A7U6GF52</accession>
<keyword evidence="4 9" id="KW-0812">Transmembrane</keyword>
<dbReference type="PANTHER" id="PTHR33910">
    <property type="entry name" value="PROTEIN TRANSLOCASE SUBUNIT SECE"/>
    <property type="match status" value="1"/>
</dbReference>
<evidence type="ECO:0000256" key="5">
    <source>
        <dbReference type="ARBA" id="ARBA00022927"/>
    </source>
</evidence>
<comment type="subunit">
    <text evidence="9">Component of the Sec protein translocase complex. Heterotrimer consisting of SecY, SecE and SecG subunits. The heterotrimers can form oligomers, although 1 heterotrimer is thought to be able to translocate proteins. Interacts with the ribosome. Interacts with SecDF, and other proteins may be involved. Interacts with SecA.</text>
</comment>
<keyword evidence="7 9" id="KW-0811">Translocation</keyword>
<organism evidence="10 11">
    <name type="scientific">Caldisericum exile (strain DSM 21853 / NBRC 104410 / AZM16c01)</name>
    <dbReference type="NCBI Taxonomy" id="511051"/>
    <lineage>
        <taxon>Bacteria</taxon>
        <taxon>Pseudomonadati</taxon>
        <taxon>Caldisericota/Cryosericota group</taxon>
        <taxon>Caldisericota</taxon>
        <taxon>Caldisericia</taxon>
        <taxon>Caldisericales</taxon>
        <taxon>Caldisericaceae</taxon>
        <taxon>Caldisericum</taxon>
    </lineage>
</organism>
<dbReference type="RefSeq" id="WP_014453621.1">
    <property type="nucleotide sequence ID" value="NC_017096.1"/>
</dbReference>
<evidence type="ECO:0000256" key="6">
    <source>
        <dbReference type="ARBA" id="ARBA00022989"/>
    </source>
</evidence>
<dbReference type="GO" id="GO:0008320">
    <property type="term" value="F:protein transmembrane transporter activity"/>
    <property type="evidence" value="ECO:0007669"/>
    <property type="project" value="UniProtKB-UniRule"/>
</dbReference>
<comment type="similarity">
    <text evidence="9">Belongs to the SecE/SEC61-gamma family.</text>
</comment>
<evidence type="ECO:0000256" key="1">
    <source>
        <dbReference type="ARBA" id="ARBA00004370"/>
    </source>
</evidence>